<name>A0AAU7JCH6_9HYPH</name>
<dbReference type="RefSeq" id="WP_406854595.1">
    <property type="nucleotide sequence ID" value="NZ_CP157484.1"/>
</dbReference>
<reference evidence="2" key="1">
    <citation type="submission" date="2024-05" db="EMBL/GenBank/DDBJ databases">
        <authorList>
            <person name="Kim S."/>
            <person name="Heo J."/>
            <person name="Choi H."/>
            <person name="Choi Y."/>
            <person name="Kwon S.-W."/>
            <person name="Kim Y."/>
        </authorList>
    </citation>
    <scope>NUCLEOTIDE SEQUENCE</scope>
    <source>
        <strain evidence="2">KACC 23698</strain>
    </source>
</reference>
<dbReference type="InterPro" id="IPR008325">
    <property type="entry name" value="EipA-like"/>
</dbReference>
<sequence>MIISMRRMARALAFALAALALAGTVAGTAAAQARRTAAQPEAYSPDELVNSGHRFFGNITRGLALTIEEATRRWGQPNGYILGQEGGAAFVGGLRYGEGVLYTRNAGDRRVFWQGPSFGFDFGGQGARTMMLVYNMPATDAIFQRFGGLDGSAYVVGGFGMTALVADQMVVVPISSGVGARLGVNVGYLKFTPASTWNPF</sequence>
<evidence type="ECO:0000256" key="1">
    <source>
        <dbReference type="SAM" id="SignalP"/>
    </source>
</evidence>
<keyword evidence="1" id="KW-0732">Signal</keyword>
<dbReference type="PIRSF" id="PIRSF033924">
    <property type="entry name" value="UCP033924"/>
    <property type="match status" value="1"/>
</dbReference>
<evidence type="ECO:0000313" key="2">
    <source>
        <dbReference type="EMBL" id="XBO37769.1"/>
    </source>
</evidence>
<protein>
    <submittedName>
        <fullName evidence="2">DUF1134 domain-containing protein</fullName>
    </submittedName>
</protein>
<organism evidence="2">
    <name type="scientific">Alsobacter sp. KACC 23698</name>
    <dbReference type="NCBI Taxonomy" id="3149229"/>
    <lineage>
        <taxon>Bacteria</taxon>
        <taxon>Pseudomonadati</taxon>
        <taxon>Pseudomonadota</taxon>
        <taxon>Alphaproteobacteria</taxon>
        <taxon>Hyphomicrobiales</taxon>
        <taxon>Alsobacteraceae</taxon>
        <taxon>Alsobacter</taxon>
    </lineage>
</organism>
<dbReference type="AlphaFoldDB" id="A0AAU7JCH6"/>
<feature type="chain" id="PRO_5043548970" evidence="1">
    <location>
        <begin position="23"/>
        <end position="200"/>
    </location>
</feature>
<feature type="signal peptide" evidence="1">
    <location>
        <begin position="1"/>
        <end position="22"/>
    </location>
</feature>
<gene>
    <name evidence="2" type="ORF">ABEG18_18875</name>
</gene>
<proteinExistence type="predicted"/>
<accession>A0AAU7JCH6</accession>
<dbReference type="EMBL" id="CP157484">
    <property type="protein sequence ID" value="XBO37769.1"/>
    <property type="molecule type" value="Genomic_DNA"/>
</dbReference>
<dbReference type="Pfam" id="PF06577">
    <property type="entry name" value="EipA"/>
    <property type="match status" value="1"/>
</dbReference>